<evidence type="ECO:0000313" key="1">
    <source>
        <dbReference type="EMBL" id="PON38584.1"/>
    </source>
</evidence>
<dbReference type="OrthoDB" id="10280349at2759"/>
<dbReference type="Proteomes" id="UP000237105">
    <property type="component" value="Unassembled WGS sequence"/>
</dbReference>
<keyword evidence="2" id="KW-1185">Reference proteome</keyword>
<comment type="caution">
    <text evidence="1">The sequence shown here is derived from an EMBL/GenBank/DDBJ whole genome shotgun (WGS) entry which is preliminary data.</text>
</comment>
<reference evidence="2" key="1">
    <citation type="submission" date="2016-06" db="EMBL/GenBank/DDBJ databases">
        <title>Parallel loss of symbiosis genes in relatives of nitrogen-fixing non-legume Parasponia.</title>
        <authorList>
            <person name="Van Velzen R."/>
            <person name="Holmer R."/>
            <person name="Bu F."/>
            <person name="Rutten L."/>
            <person name="Van Zeijl A."/>
            <person name="Liu W."/>
            <person name="Santuari L."/>
            <person name="Cao Q."/>
            <person name="Sharma T."/>
            <person name="Shen D."/>
            <person name="Roswanjaya Y."/>
            <person name="Wardhani T."/>
            <person name="Kalhor M.S."/>
            <person name="Jansen J."/>
            <person name="Van den Hoogen J."/>
            <person name="Gungor B."/>
            <person name="Hartog M."/>
            <person name="Hontelez J."/>
            <person name="Verver J."/>
            <person name="Yang W.-C."/>
            <person name="Schijlen E."/>
            <person name="Repin R."/>
            <person name="Schilthuizen M."/>
            <person name="Schranz E."/>
            <person name="Heidstra R."/>
            <person name="Miyata K."/>
            <person name="Fedorova E."/>
            <person name="Kohlen W."/>
            <person name="Bisseling T."/>
            <person name="Smit S."/>
            <person name="Geurts R."/>
        </authorList>
    </citation>
    <scope>NUCLEOTIDE SEQUENCE [LARGE SCALE GENOMIC DNA]</scope>
    <source>
        <strain evidence="2">cv. WU1-14</strain>
    </source>
</reference>
<sequence>MVSSIFWLPSEIFYNPIPKTAVAESPCHSSMHVYHRCYSFKLTGGKWRRFTSKKCLNLQTHSKVFKNILWKTMFLKNNGKSISHNPNPTSTARIYKKHCGGNISDCLDVSHRMKAKLTHPFNL</sequence>
<dbReference type="EMBL" id="JXTB01000491">
    <property type="protein sequence ID" value="PON38584.1"/>
    <property type="molecule type" value="Genomic_DNA"/>
</dbReference>
<accession>A0A2P5APU7</accession>
<gene>
    <name evidence="1" type="ORF">PanWU01x14_311660</name>
</gene>
<dbReference type="AlphaFoldDB" id="A0A2P5APU7"/>
<proteinExistence type="predicted"/>
<evidence type="ECO:0000313" key="2">
    <source>
        <dbReference type="Proteomes" id="UP000237105"/>
    </source>
</evidence>
<organism evidence="1 2">
    <name type="scientific">Parasponia andersonii</name>
    <name type="common">Sponia andersonii</name>
    <dbReference type="NCBI Taxonomy" id="3476"/>
    <lineage>
        <taxon>Eukaryota</taxon>
        <taxon>Viridiplantae</taxon>
        <taxon>Streptophyta</taxon>
        <taxon>Embryophyta</taxon>
        <taxon>Tracheophyta</taxon>
        <taxon>Spermatophyta</taxon>
        <taxon>Magnoliopsida</taxon>
        <taxon>eudicotyledons</taxon>
        <taxon>Gunneridae</taxon>
        <taxon>Pentapetalae</taxon>
        <taxon>rosids</taxon>
        <taxon>fabids</taxon>
        <taxon>Rosales</taxon>
        <taxon>Cannabaceae</taxon>
        <taxon>Parasponia</taxon>
    </lineage>
</organism>
<protein>
    <submittedName>
        <fullName evidence="1">Uncharacterized protein</fullName>
    </submittedName>
</protein>
<name>A0A2P5APU7_PARAD</name>